<name>A0A0D7W660_9FLAO</name>
<feature type="transmembrane region" description="Helical" evidence="1">
    <location>
        <begin position="44"/>
        <end position="62"/>
    </location>
</feature>
<evidence type="ECO:0000313" key="2">
    <source>
        <dbReference type="EMBL" id="KJD34514.1"/>
    </source>
</evidence>
<reference evidence="2 3" key="1">
    <citation type="journal article" date="2015" name="Antonie Van Leeuwenhoek">
        <title>Tamlana nanhaiensis sp. nov., isolated from surface seawater collected from the South China Sea.</title>
        <authorList>
            <person name="Liu X."/>
            <person name="Lai Q."/>
            <person name="Du Y."/>
            <person name="Li G."/>
            <person name="Sun F."/>
            <person name="Shao Z."/>
        </authorList>
    </citation>
    <scope>NUCLEOTIDE SEQUENCE [LARGE SCALE GENOMIC DNA]</scope>
    <source>
        <strain evidence="2 3">FHC16</strain>
    </source>
</reference>
<evidence type="ECO:0000313" key="3">
    <source>
        <dbReference type="Proteomes" id="UP000032361"/>
    </source>
</evidence>
<dbReference type="AlphaFoldDB" id="A0A0D7W660"/>
<keyword evidence="1" id="KW-1133">Transmembrane helix</keyword>
<feature type="transmembrane region" description="Helical" evidence="1">
    <location>
        <begin position="96"/>
        <end position="114"/>
    </location>
</feature>
<keyword evidence="3" id="KW-1185">Reference proteome</keyword>
<keyword evidence="1" id="KW-0472">Membrane</keyword>
<proteinExistence type="predicted"/>
<comment type="caution">
    <text evidence="2">The sequence shown here is derived from an EMBL/GenBank/DDBJ whole genome shotgun (WGS) entry which is preliminary data.</text>
</comment>
<evidence type="ECO:0000256" key="1">
    <source>
        <dbReference type="SAM" id="Phobius"/>
    </source>
</evidence>
<feature type="transmembrane region" description="Helical" evidence="1">
    <location>
        <begin position="126"/>
        <end position="145"/>
    </location>
</feature>
<evidence type="ECO:0008006" key="4">
    <source>
        <dbReference type="Google" id="ProtNLM"/>
    </source>
</evidence>
<sequence length="146" mass="16591">MKNRKIIAIAFLIVGVALSINFFLKIEFLQGVEAYFKRAYYNQFGPFVISIELIMASYYLLIGHKKTNFSLALFGFTALLDPIFNVIGLFNSLVPLYGTIIFSICAIVCLWLAFSNTFKLKRISILSTVVSVIISVFVELFFNYLN</sequence>
<dbReference type="RefSeq" id="WP_044624899.1">
    <property type="nucleotide sequence ID" value="NZ_JTDV01000001.1"/>
</dbReference>
<keyword evidence="1" id="KW-0812">Transmembrane</keyword>
<accession>A0A0D7W660</accession>
<dbReference type="STRING" id="1382798.PK35_01610"/>
<gene>
    <name evidence="2" type="ORF">PK35_01610</name>
</gene>
<protein>
    <recommendedName>
        <fullName evidence="4">DoxX family protein</fullName>
    </recommendedName>
</protein>
<dbReference type="OrthoDB" id="1178917at2"/>
<feature type="transmembrane region" description="Helical" evidence="1">
    <location>
        <begin position="7"/>
        <end position="24"/>
    </location>
</feature>
<feature type="transmembrane region" description="Helical" evidence="1">
    <location>
        <begin position="69"/>
        <end position="90"/>
    </location>
</feature>
<dbReference type="EMBL" id="JTDV01000001">
    <property type="protein sequence ID" value="KJD34514.1"/>
    <property type="molecule type" value="Genomic_DNA"/>
</dbReference>
<organism evidence="2 3">
    <name type="scientific">Neotamlana nanhaiensis</name>
    <dbReference type="NCBI Taxonomy" id="1382798"/>
    <lineage>
        <taxon>Bacteria</taxon>
        <taxon>Pseudomonadati</taxon>
        <taxon>Bacteroidota</taxon>
        <taxon>Flavobacteriia</taxon>
        <taxon>Flavobacteriales</taxon>
        <taxon>Flavobacteriaceae</taxon>
        <taxon>Neotamlana</taxon>
    </lineage>
</organism>
<dbReference type="Proteomes" id="UP000032361">
    <property type="component" value="Unassembled WGS sequence"/>
</dbReference>
<dbReference type="PATRIC" id="fig|1382798.3.peg.325"/>